<dbReference type="InterPro" id="IPR050259">
    <property type="entry name" value="SDR"/>
</dbReference>
<dbReference type="SUPFAM" id="SSF51735">
    <property type="entry name" value="NAD(P)-binding Rossmann-fold domains"/>
    <property type="match status" value="1"/>
</dbReference>
<dbReference type="AlphaFoldDB" id="A0A381ZFG8"/>
<dbReference type="EMBL" id="UINC01021140">
    <property type="protein sequence ID" value="SVA88068.1"/>
    <property type="molecule type" value="Genomic_DNA"/>
</dbReference>
<dbReference type="PRINTS" id="PR00080">
    <property type="entry name" value="SDRFAMILY"/>
</dbReference>
<dbReference type="Gene3D" id="3.40.50.720">
    <property type="entry name" value="NAD(P)-binding Rossmann-like Domain"/>
    <property type="match status" value="1"/>
</dbReference>
<evidence type="ECO:0008006" key="3">
    <source>
        <dbReference type="Google" id="ProtNLM"/>
    </source>
</evidence>
<dbReference type="Pfam" id="PF13561">
    <property type="entry name" value="adh_short_C2"/>
    <property type="match status" value="1"/>
</dbReference>
<organism evidence="2">
    <name type="scientific">marine metagenome</name>
    <dbReference type="NCBI Taxonomy" id="408172"/>
    <lineage>
        <taxon>unclassified sequences</taxon>
        <taxon>metagenomes</taxon>
        <taxon>ecological metagenomes</taxon>
    </lineage>
</organism>
<gene>
    <name evidence="2" type="ORF">METZ01_LOCUS140922</name>
</gene>
<sequence length="239" mass="26105">MDLQLSGRRVLVTGSYRGTGMLMAKRFIEEGSDVAVHGFTEAQARDAVAELGGGYPVFGDICRDDGTNMLIEQLKATPEILVNNYGTAESGRWETLSSSDWVDLYQKNVLSAERLIQAFLPDMKAMNRARIINLGTVGSTRPNSRNPHYYAAKGALATMTVSLAKEVAGTNIRVNLVSPGMILTPEVQEAYMRRGAANGWGKTWEEIEPRIAADVPIGRIVRRDEVADLIVFLASAKAD</sequence>
<dbReference type="CDD" id="cd05233">
    <property type="entry name" value="SDR_c"/>
    <property type="match status" value="1"/>
</dbReference>
<dbReference type="PANTHER" id="PTHR42879">
    <property type="entry name" value="3-OXOACYL-(ACYL-CARRIER-PROTEIN) REDUCTASE"/>
    <property type="match status" value="1"/>
</dbReference>
<proteinExistence type="inferred from homology"/>
<comment type="similarity">
    <text evidence="1">Belongs to the short-chain dehydrogenases/reductases (SDR) family.</text>
</comment>
<dbReference type="InterPro" id="IPR002347">
    <property type="entry name" value="SDR_fam"/>
</dbReference>
<dbReference type="InterPro" id="IPR036291">
    <property type="entry name" value="NAD(P)-bd_dom_sf"/>
</dbReference>
<evidence type="ECO:0000313" key="2">
    <source>
        <dbReference type="EMBL" id="SVA88068.1"/>
    </source>
</evidence>
<protein>
    <recommendedName>
        <fullName evidence="3">3-oxoacyl-ACP reductase</fullName>
    </recommendedName>
</protein>
<reference evidence="2" key="1">
    <citation type="submission" date="2018-05" db="EMBL/GenBank/DDBJ databases">
        <authorList>
            <person name="Lanie J.A."/>
            <person name="Ng W.-L."/>
            <person name="Kazmierczak K.M."/>
            <person name="Andrzejewski T.M."/>
            <person name="Davidsen T.M."/>
            <person name="Wayne K.J."/>
            <person name="Tettelin H."/>
            <person name="Glass J.I."/>
            <person name="Rusch D."/>
            <person name="Podicherti R."/>
            <person name="Tsui H.-C.T."/>
            <person name="Winkler M.E."/>
        </authorList>
    </citation>
    <scope>NUCLEOTIDE SEQUENCE</scope>
</reference>
<evidence type="ECO:0000256" key="1">
    <source>
        <dbReference type="ARBA" id="ARBA00006484"/>
    </source>
</evidence>
<accession>A0A381ZFG8</accession>
<feature type="non-terminal residue" evidence="2">
    <location>
        <position position="239"/>
    </location>
</feature>
<dbReference type="PRINTS" id="PR00081">
    <property type="entry name" value="GDHRDH"/>
</dbReference>
<name>A0A381ZFG8_9ZZZZ</name>